<dbReference type="NCBIfam" id="TIGR01145">
    <property type="entry name" value="ATP_synt_delta"/>
    <property type="match status" value="1"/>
</dbReference>
<dbReference type="InterPro" id="IPR026015">
    <property type="entry name" value="ATP_synth_OSCP/delta_N_sf"/>
</dbReference>
<dbReference type="NCBIfam" id="NF004403">
    <property type="entry name" value="PRK05758.2-4"/>
    <property type="match status" value="1"/>
</dbReference>
<keyword evidence="3 7" id="KW-0375">Hydrogen ion transport</keyword>
<dbReference type="GO" id="GO:0046933">
    <property type="term" value="F:proton-transporting ATP synthase activity, rotational mechanism"/>
    <property type="evidence" value="ECO:0007669"/>
    <property type="project" value="UniProtKB-UniRule"/>
</dbReference>
<dbReference type="RefSeq" id="WP_116188190.1">
    <property type="nucleotide sequence ID" value="NZ_QTTN01000005.1"/>
</dbReference>
<dbReference type="AlphaFoldDB" id="A0A3D9SC28"/>
<organism evidence="8 9">
    <name type="scientific">Paenibacillus taihuensis</name>
    <dbReference type="NCBI Taxonomy" id="1156355"/>
    <lineage>
        <taxon>Bacteria</taxon>
        <taxon>Bacillati</taxon>
        <taxon>Bacillota</taxon>
        <taxon>Bacilli</taxon>
        <taxon>Bacillales</taxon>
        <taxon>Paenibacillaceae</taxon>
        <taxon>Paenibacillus</taxon>
    </lineage>
</organism>
<keyword evidence="7" id="KW-1003">Cell membrane</keyword>
<keyword evidence="2 7" id="KW-0813">Transport</keyword>
<dbReference type="SUPFAM" id="SSF47928">
    <property type="entry name" value="N-terminal domain of the delta subunit of the F1F0-ATP synthase"/>
    <property type="match status" value="1"/>
</dbReference>
<dbReference type="GO" id="GO:0045259">
    <property type="term" value="C:proton-transporting ATP synthase complex"/>
    <property type="evidence" value="ECO:0007669"/>
    <property type="project" value="UniProtKB-KW"/>
</dbReference>
<proteinExistence type="inferred from homology"/>
<dbReference type="PANTHER" id="PTHR11910">
    <property type="entry name" value="ATP SYNTHASE DELTA CHAIN"/>
    <property type="match status" value="1"/>
</dbReference>
<comment type="subcellular location">
    <subcellularLocation>
        <location evidence="7">Cell membrane</location>
        <topology evidence="7">Peripheral membrane protein</topology>
    </subcellularLocation>
    <subcellularLocation>
        <location evidence="1">Membrane</location>
    </subcellularLocation>
</comment>
<keyword evidence="4 7" id="KW-0406">Ion transport</keyword>
<dbReference type="HAMAP" id="MF_01416">
    <property type="entry name" value="ATP_synth_delta_bact"/>
    <property type="match status" value="1"/>
</dbReference>
<accession>A0A3D9SC28</accession>
<comment type="caution">
    <text evidence="8">The sequence shown here is derived from an EMBL/GenBank/DDBJ whole genome shotgun (WGS) entry which is preliminary data.</text>
</comment>
<comment type="function">
    <text evidence="7">F(1)F(0) ATP synthase produces ATP from ADP in the presence of a proton or sodium gradient. F-type ATPases consist of two structural domains, F(1) containing the extramembraneous catalytic core and F(0) containing the membrane proton channel, linked together by a central stalk and a peripheral stalk. During catalysis, ATP synthesis in the catalytic domain of F(1) is coupled via a rotary mechanism of the central stalk subunits to proton translocation.</text>
</comment>
<dbReference type="OrthoDB" id="9802471at2"/>
<dbReference type="PRINTS" id="PR00125">
    <property type="entry name" value="ATPASEDELTA"/>
</dbReference>
<comment type="function">
    <text evidence="7">This protein is part of the stalk that links CF(0) to CF(1). It either transmits conformational changes from CF(0) to CF(1) or is implicated in proton conduction.</text>
</comment>
<evidence type="ECO:0000256" key="4">
    <source>
        <dbReference type="ARBA" id="ARBA00023065"/>
    </source>
</evidence>
<evidence type="ECO:0000256" key="7">
    <source>
        <dbReference type="HAMAP-Rule" id="MF_01416"/>
    </source>
</evidence>
<evidence type="ECO:0000256" key="3">
    <source>
        <dbReference type="ARBA" id="ARBA00022781"/>
    </source>
</evidence>
<reference evidence="8 9" key="1">
    <citation type="submission" date="2018-08" db="EMBL/GenBank/DDBJ databases">
        <title>Genomic Encyclopedia of Type Strains, Phase III (KMG-III): the genomes of soil and plant-associated and newly described type strains.</title>
        <authorList>
            <person name="Whitman W."/>
        </authorList>
    </citation>
    <scope>NUCLEOTIDE SEQUENCE [LARGE SCALE GENOMIC DNA]</scope>
    <source>
        <strain evidence="8 9">CGMCC 1.10966</strain>
    </source>
</reference>
<sequence>MSRESVVAKRYAKALFELAQSNNAVADVEKQLKIVVDVLSGDAQIRKFLGLPNVEVSKKIEIVRGALSDTVTVMVLNTVELLIIRGRQNAIAEVYEAYTKVAGDALGQAHATIYTAKSLSAEELSKVSAQFGTMIGKRIIAKQIVEPALLGGVQVRIGDRLYDGSLSGKLARLEQALKTQAL</sequence>
<evidence type="ECO:0000313" key="9">
    <source>
        <dbReference type="Proteomes" id="UP000256304"/>
    </source>
</evidence>
<keyword evidence="6 7" id="KW-0066">ATP synthesis</keyword>
<evidence type="ECO:0000256" key="2">
    <source>
        <dbReference type="ARBA" id="ARBA00022448"/>
    </source>
</evidence>
<dbReference type="Pfam" id="PF00213">
    <property type="entry name" value="OSCP"/>
    <property type="match status" value="1"/>
</dbReference>
<evidence type="ECO:0000256" key="5">
    <source>
        <dbReference type="ARBA" id="ARBA00023136"/>
    </source>
</evidence>
<dbReference type="GO" id="GO:0005886">
    <property type="term" value="C:plasma membrane"/>
    <property type="evidence" value="ECO:0007669"/>
    <property type="project" value="UniProtKB-SubCell"/>
</dbReference>
<dbReference type="InterPro" id="IPR000711">
    <property type="entry name" value="ATPase_OSCP/dsu"/>
</dbReference>
<evidence type="ECO:0000256" key="1">
    <source>
        <dbReference type="ARBA" id="ARBA00004370"/>
    </source>
</evidence>
<comment type="similarity">
    <text evidence="7">Belongs to the ATPase delta chain family.</text>
</comment>
<protein>
    <recommendedName>
        <fullName evidence="7">ATP synthase subunit delta</fullName>
    </recommendedName>
    <alternativeName>
        <fullName evidence="7">ATP synthase F(1) sector subunit delta</fullName>
    </alternativeName>
    <alternativeName>
        <fullName evidence="7">F-type ATPase subunit delta</fullName>
        <shortName evidence="7">F-ATPase subunit delta</shortName>
    </alternativeName>
</protein>
<dbReference type="Gene3D" id="1.10.520.20">
    <property type="entry name" value="N-terminal domain of the delta subunit of the F1F0-ATP synthase"/>
    <property type="match status" value="1"/>
</dbReference>
<name>A0A3D9SC28_9BACL</name>
<keyword evidence="5 7" id="KW-0472">Membrane</keyword>
<dbReference type="Proteomes" id="UP000256304">
    <property type="component" value="Unassembled WGS sequence"/>
</dbReference>
<dbReference type="EMBL" id="QTTN01000005">
    <property type="protein sequence ID" value="REE91443.1"/>
    <property type="molecule type" value="Genomic_DNA"/>
</dbReference>
<keyword evidence="9" id="KW-1185">Reference proteome</keyword>
<evidence type="ECO:0000256" key="6">
    <source>
        <dbReference type="ARBA" id="ARBA00023310"/>
    </source>
</evidence>
<evidence type="ECO:0000313" key="8">
    <source>
        <dbReference type="EMBL" id="REE91443.1"/>
    </source>
</evidence>
<keyword evidence="7" id="KW-0139">CF(1)</keyword>
<gene>
    <name evidence="7" type="primary">atpH</name>
    <name evidence="8" type="ORF">A8990_105149</name>
</gene>